<evidence type="ECO:0000256" key="1">
    <source>
        <dbReference type="SAM" id="Phobius"/>
    </source>
</evidence>
<name>A0A2P4YWG5_9CRYT</name>
<dbReference type="VEuPathDB" id="CryptoDB:CmeUKMEL1_00965"/>
<keyword evidence="1" id="KW-1133">Transmembrane helix</keyword>
<gene>
    <name evidence="2" type="ORF">CmeUKMEL1_00965</name>
</gene>
<feature type="transmembrane region" description="Helical" evidence="1">
    <location>
        <begin position="53"/>
        <end position="77"/>
    </location>
</feature>
<evidence type="ECO:0000313" key="2">
    <source>
        <dbReference type="EMBL" id="POM82152.1"/>
    </source>
</evidence>
<reference evidence="2 3" key="1">
    <citation type="submission" date="2014-04" db="EMBL/GenBank/DDBJ databases">
        <title>Comparative Genomics of Cryptosporidium Species.</title>
        <authorList>
            <person name="Silva J.C."/>
            <person name="Su Q."/>
            <person name="Chalmers R."/>
            <person name="Chibucos M.C."/>
            <person name="Elwin K."/>
            <person name="Godinez A."/>
            <person name="Guo F."/>
            <person name="Huynh K."/>
            <person name="Orvis J."/>
            <person name="Ott S."/>
            <person name="Sadzewicz L."/>
            <person name="Sengamalay N."/>
            <person name="Shetty A."/>
            <person name="Sun M."/>
            <person name="Tallon L."/>
            <person name="Xiao L."/>
            <person name="Zhang H."/>
            <person name="Fraser C.M."/>
            <person name="Zhu G."/>
            <person name="Kissinger J."/>
            <person name="Widmer G."/>
        </authorList>
    </citation>
    <scope>NUCLEOTIDE SEQUENCE [LARGE SCALE GENOMIC DNA]</scope>
    <source>
        <strain evidence="2 3">UKMEL1</strain>
    </source>
</reference>
<proteinExistence type="predicted"/>
<keyword evidence="1" id="KW-0812">Transmembrane</keyword>
<accession>A0A2P4YWG5</accession>
<keyword evidence="3" id="KW-1185">Reference proteome</keyword>
<evidence type="ECO:0000313" key="3">
    <source>
        <dbReference type="Proteomes" id="UP000236928"/>
    </source>
</evidence>
<protein>
    <submittedName>
        <fullName evidence="2">Uncharacterized protein</fullName>
    </submittedName>
</protein>
<organism evidence="2 3">
    <name type="scientific">Cryptosporidium meleagridis</name>
    <dbReference type="NCBI Taxonomy" id="93969"/>
    <lineage>
        <taxon>Eukaryota</taxon>
        <taxon>Sar</taxon>
        <taxon>Alveolata</taxon>
        <taxon>Apicomplexa</taxon>
        <taxon>Conoidasida</taxon>
        <taxon>Coccidia</taxon>
        <taxon>Eucoccidiorida</taxon>
        <taxon>Eimeriorina</taxon>
        <taxon>Cryptosporidiidae</taxon>
        <taxon>Cryptosporidium</taxon>
    </lineage>
</organism>
<dbReference type="AlphaFoldDB" id="A0A2P4YWG5"/>
<dbReference type="EMBL" id="JIBK01000002">
    <property type="protein sequence ID" value="POM82152.1"/>
    <property type="molecule type" value="Genomic_DNA"/>
</dbReference>
<keyword evidence="1" id="KW-0472">Membrane</keyword>
<dbReference type="OrthoDB" id="340887at2759"/>
<sequence length="292" mass="32634">MPFKKIYKCIFSHEIEINEAIPYVVCAVIKEPWSILSLDISFKEKKKNSKITIGLYNILLLLLIMLVFLLILFSGGITIGQMAPPPIFIGNIYGLPIKTESLTVSPDGTFIATMKMSVYNKSLLSGRLSIRNINFVPVSTKFVCTPNKSNNNIFSHSILDENLSNGFIFPLNKKLPTDNDKILIAKKVTLATENKDLRQLEHILGRYGEAEAKLGAWLPPGKNEFLMLIKGSVDLESAKKVLNETIGSNCTNGVVRSFVVDVQLDFNMRYFLGSISYVKQDIGYVLFPACNK</sequence>
<dbReference type="Proteomes" id="UP000236928">
    <property type="component" value="Unassembled WGS sequence"/>
</dbReference>
<comment type="caution">
    <text evidence="2">The sequence shown here is derived from an EMBL/GenBank/DDBJ whole genome shotgun (WGS) entry which is preliminary data.</text>
</comment>